<dbReference type="GO" id="GO:0005829">
    <property type="term" value="C:cytosol"/>
    <property type="evidence" value="ECO:0007669"/>
    <property type="project" value="TreeGrafter"/>
</dbReference>
<evidence type="ECO:0000256" key="1">
    <source>
        <dbReference type="ARBA" id="ARBA00022857"/>
    </source>
</evidence>
<reference evidence="4 5" key="1">
    <citation type="submission" date="2019-12" db="EMBL/GenBank/DDBJ databases">
        <title>Snethiella sp. nov. sp. isolated from sea sand.</title>
        <authorList>
            <person name="Kim J."/>
            <person name="Jeong S.E."/>
            <person name="Jung H.S."/>
            <person name="Jeon C.O."/>
        </authorList>
    </citation>
    <scope>NUCLEOTIDE SEQUENCE [LARGE SCALE GENOMIC DNA]</scope>
    <source>
        <strain evidence="4 5">DP05</strain>
    </source>
</reference>
<dbReference type="FunFam" id="3.40.50.720:FF:000053">
    <property type="entry name" value="Quinone oxidoreductase 1"/>
    <property type="match status" value="1"/>
</dbReference>
<sequence length="324" mass="34643">MVKAIVQHEHGGPEVMKWEDVTLGKPGPGEARVRHTAVGLNFIDVYFRTGLYPSPLPLTTGMEAAGVIEELGDGVTGLKVGDRVAYAGRPIGAYSEARIMPVDNLIILPDSIDDQTAAAMMLQGMTTEYLLQRTFHVKQGDTILFHAAAGGVGLFACQWAKHIGATVIGTVGSEEKAELAKAHGCTHTILYREEDFQEKVMEITDGKGVPVVYDSIGKDTFEKSLDCLSPRGLMVSFGNSSGPVTGVNLGILGAKGSLYVTRPSLMAYNATRPELEKSAGDMMELVSNGAIKVNIGQTYPLSEARKAHEDLEGRKTTGSSVFTV</sequence>
<evidence type="ECO:0000259" key="3">
    <source>
        <dbReference type="SMART" id="SM00829"/>
    </source>
</evidence>
<dbReference type="PANTHER" id="PTHR48106">
    <property type="entry name" value="QUINONE OXIDOREDUCTASE PIG3-RELATED"/>
    <property type="match status" value="1"/>
</dbReference>
<evidence type="ECO:0000256" key="2">
    <source>
        <dbReference type="ARBA" id="ARBA00023002"/>
    </source>
</evidence>
<name>A0A6L8W4X3_9PROT</name>
<feature type="domain" description="Enoyl reductase (ER)" evidence="3">
    <location>
        <begin position="11"/>
        <end position="322"/>
    </location>
</feature>
<dbReference type="RefSeq" id="WP_161314307.1">
    <property type="nucleotide sequence ID" value="NZ_WTUW01000001.1"/>
</dbReference>
<dbReference type="PANTHER" id="PTHR48106:SF13">
    <property type="entry name" value="QUINONE OXIDOREDUCTASE-RELATED"/>
    <property type="match status" value="1"/>
</dbReference>
<dbReference type="GO" id="GO:0003960">
    <property type="term" value="F:quinone reductase (NADPH) activity"/>
    <property type="evidence" value="ECO:0007669"/>
    <property type="project" value="UniProtKB-EC"/>
</dbReference>
<dbReference type="Pfam" id="PF00107">
    <property type="entry name" value="ADH_zinc_N"/>
    <property type="match status" value="1"/>
</dbReference>
<dbReference type="Proteomes" id="UP000476030">
    <property type="component" value="Unassembled WGS sequence"/>
</dbReference>
<dbReference type="SMART" id="SM00829">
    <property type="entry name" value="PKS_ER"/>
    <property type="match status" value="1"/>
</dbReference>
<dbReference type="EMBL" id="WTUW01000001">
    <property type="protein sequence ID" value="MZR29789.1"/>
    <property type="molecule type" value="Genomic_DNA"/>
</dbReference>
<keyword evidence="5" id="KW-1185">Reference proteome</keyword>
<organism evidence="4 5">
    <name type="scientific">Sneathiella litorea</name>
    <dbReference type="NCBI Taxonomy" id="2606216"/>
    <lineage>
        <taxon>Bacteria</taxon>
        <taxon>Pseudomonadati</taxon>
        <taxon>Pseudomonadota</taxon>
        <taxon>Alphaproteobacteria</taxon>
        <taxon>Sneathiellales</taxon>
        <taxon>Sneathiellaceae</taxon>
        <taxon>Sneathiella</taxon>
    </lineage>
</organism>
<keyword evidence="1" id="KW-0521">NADP</keyword>
<dbReference type="InterPro" id="IPR036291">
    <property type="entry name" value="NAD(P)-bd_dom_sf"/>
</dbReference>
<dbReference type="EC" id="1.6.5.5" evidence="4"/>
<dbReference type="InterPro" id="IPR013149">
    <property type="entry name" value="ADH-like_C"/>
</dbReference>
<dbReference type="SUPFAM" id="SSF51735">
    <property type="entry name" value="NAD(P)-binding Rossmann-fold domains"/>
    <property type="match status" value="1"/>
</dbReference>
<comment type="caution">
    <text evidence="4">The sequence shown here is derived from an EMBL/GenBank/DDBJ whole genome shotgun (WGS) entry which is preliminary data.</text>
</comment>
<evidence type="ECO:0000313" key="5">
    <source>
        <dbReference type="Proteomes" id="UP000476030"/>
    </source>
</evidence>
<dbReference type="AlphaFoldDB" id="A0A6L8W4X3"/>
<dbReference type="PROSITE" id="PS01162">
    <property type="entry name" value="QOR_ZETA_CRYSTAL"/>
    <property type="match status" value="1"/>
</dbReference>
<dbReference type="SUPFAM" id="SSF50129">
    <property type="entry name" value="GroES-like"/>
    <property type="match status" value="1"/>
</dbReference>
<dbReference type="InterPro" id="IPR047618">
    <property type="entry name" value="QOR-like"/>
</dbReference>
<accession>A0A6L8W4X3</accession>
<keyword evidence="2 4" id="KW-0560">Oxidoreductase</keyword>
<gene>
    <name evidence="4" type="ORF">GQE98_03980</name>
</gene>
<dbReference type="NCBIfam" id="NF008024">
    <property type="entry name" value="PRK10754.1"/>
    <property type="match status" value="1"/>
</dbReference>
<dbReference type="InterPro" id="IPR002364">
    <property type="entry name" value="Quin_OxRdtase/zeta-crystal_CS"/>
</dbReference>
<dbReference type="Gene3D" id="3.90.180.10">
    <property type="entry name" value="Medium-chain alcohol dehydrogenases, catalytic domain"/>
    <property type="match status" value="1"/>
</dbReference>
<dbReference type="InterPro" id="IPR011032">
    <property type="entry name" value="GroES-like_sf"/>
</dbReference>
<proteinExistence type="predicted"/>
<dbReference type="GO" id="GO:0070402">
    <property type="term" value="F:NADPH binding"/>
    <property type="evidence" value="ECO:0007669"/>
    <property type="project" value="TreeGrafter"/>
</dbReference>
<dbReference type="Gene3D" id="3.40.50.720">
    <property type="entry name" value="NAD(P)-binding Rossmann-like Domain"/>
    <property type="match status" value="1"/>
</dbReference>
<dbReference type="InterPro" id="IPR020843">
    <property type="entry name" value="ER"/>
</dbReference>
<dbReference type="GO" id="GO:0035925">
    <property type="term" value="F:mRNA 3'-UTR AU-rich region binding"/>
    <property type="evidence" value="ECO:0007669"/>
    <property type="project" value="TreeGrafter"/>
</dbReference>
<evidence type="ECO:0000313" key="4">
    <source>
        <dbReference type="EMBL" id="MZR29789.1"/>
    </source>
</evidence>
<dbReference type="GO" id="GO:0008270">
    <property type="term" value="F:zinc ion binding"/>
    <property type="evidence" value="ECO:0007669"/>
    <property type="project" value="InterPro"/>
</dbReference>
<dbReference type="InterPro" id="IPR013154">
    <property type="entry name" value="ADH-like_N"/>
</dbReference>
<dbReference type="Pfam" id="PF08240">
    <property type="entry name" value="ADH_N"/>
    <property type="match status" value="1"/>
</dbReference>
<dbReference type="CDD" id="cd05286">
    <property type="entry name" value="QOR2"/>
    <property type="match status" value="1"/>
</dbReference>
<protein>
    <submittedName>
        <fullName evidence="4">NADPH:quinone reductase</fullName>
        <ecNumber evidence="4">1.6.5.5</ecNumber>
    </submittedName>
</protein>